<dbReference type="PANTHER" id="PTHR10684:SF2">
    <property type="entry name" value="NUCLEAR RECEPTOR COACTIVATOR 2"/>
    <property type="match status" value="1"/>
</dbReference>
<feature type="region of interest" description="Disordered" evidence="5">
    <location>
        <begin position="382"/>
        <end position="444"/>
    </location>
</feature>
<dbReference type="SUPFAM" id="SSF55785">
    <property type="entry name" value="PYP-like sensor domain (PAS domain)"/>
    <property type="match status" value="2"/>
</dbReference>
<dbReference type="InterPro" id="IPR037077">
    <property type="entry name" value="Nuc_rcpt_coact_Ncoa_int_sf"/>
</dbReference>
<evidence type="ECO:0000313" key="8">
    <source>
        <dbReference type="EMBL" id="CDQ62647.1"/>
    </source>
</evidence>
<dbReference type="GO" id="GO:0045944">
    <property type="term" value="P:positive regulation of transcription by RNA polymerase II"/>
    <property type="evidence" value="ECO:0007669"/>
    <property type="project" value="TreeGrafter"/>
</dbReference>
<reference evidence="8" key="2">
    <citation type="submission" date="2014-03" db="EMBL/GenBank/DDBJ databases">
        <authorList>
            <person name="Genoscope - CEA"/>
        </authorList>
    </citation>
    <scope>NUCLEOTIDE SEQUENCE</scope>
</reference>
<dbReference type="Pfam" id="PF08832">
    <property type="entry name" value="SRC-1"/>
    <property type="match status" value="1"/>
</dbReference>
<dbReference type="InterPro" id="IPR017426">
    <property type="entry name" value="Nuclear_rcpt_coactivator"/>
</dbReference>
<accession>A0A060W6B9</accession>
<dbReference type="SUPFAM" id="SSF69125">
    <property type="entry name" value="Nuclear receptor coactivator interlocking domain"/>
    <property type="match status" value="1"/>
</dbReference>
<dbReference type="Pfam" id="PF14598">
    <property type="entry name" value="PAS_11"/>
    <property type="match status" value="1"/>
</dbReference>
<dbReference type="InterPro" id="IPR009110">
    <property type="entry name" value="Nuc_rcpt_coact"/>
</dbReference>
<dbReference type="EMBL" id="FR904413">
    <property type="protein sequence ID" value="CDQ62647.1"/>
    <property type="molecule type" value="Genomic_DNA"/>
</dbReference>
<dbReference type="GO" id="GO:0003713">
    <property type="term" value="F:transcription coactivator activity"/>
    <property type="evidence" value="ECO:0007669"/>
    <property type="project" value="InterPro"/>
</dbReference>
<dbReference type="GO" id="GO:0032870">
    <property type="term" value="P:cellular response to hormone stimulus"/>
    <property type="evidence" value="ECO:0007669"/>
    <property type="project" value="TreeGrafter"/>
</dbReference>
<name>A0A060W6B9_ONCMY</name>
<dbReference type="Proteomes" id="UP000193380">
    <property type="component" value="Unassembled WGS sequence"/>
</dbReference>
<keyword evidence="3" id="KW-0804">Transcription</keyword>
<evidence type="ECO:0000256" key="2">
    <source>
        <dbReference type="ARBA" id="ARBA00023015"/>
    </source>
</evidence>
<dbReference type="PANTHER" id="PTHR10684">
    <property type="entry name" value="NUCLEAR RECEPTOR COACTIVATOR"/>
    <property type="match status" value="1"/>
</dbReference>
<reference evidence="8" key="1">
    <citation type="journal article" date="2014" name="Nat. Commun.">
        <title>The rainbow trout genome provides novel insights into evolution after whole-genome duplication in vertebrates.</title>
        <authorList>
            <person name="Berthelot C."/>
            <person name="Brunet F."/>
            <person name="Chalopin D."/>
            <person name="Juanchich A."/>
            <person name="Bernard M."/>
            <person name="Noel B."/>
            <person name="Bento P."/>
            <person name="Da Silva C."/>
            <person name="Labadie K."/>
            <person name="Alberti A."/>
            <person name="Aury J.M."/>
            <person name="Louis A."/>
            <person name="Dehais P."/>
            <person name="Bardou P."/>
            <person name="Montfort J."/>
            <person name="Klopp C."/>
            <person name="Cabau C."/>
            <person name="Gaspin C."/>
            <person name="Thorgaard G.H."/>
            <person name="Boussaha M."/>
            <person name="Quillet E."/>
            <person name="Guyomard R."/>
            <person name="Galiana D."/>
            <person name="Bobe J."/>
            <person name="Volff J.N."/>
            <person name="Genet C."/>
            <person name="Wincker P."/>
            <person name="Jaillon O."/>
            <person name="Roest Crollius H."/>
            <person name="Guiguen Y."/>
        </authorList>
    </citation>
    <scope>NUCLEOTIDE SEQUENCE [LARGE SCALE GENOMIC DNA]</scope>
</reference>
<keyword evidence="6" id="KW-0812">Transmembrane</keyword>
<keyword evidence="4" id="KW-0539">Nucleus</keyword>
<dbReference type="Gene3D" id="3.30.450.20">
    <property type="entry name" value="PAS domain"/>
    <property type="match status" value="2"/>
</dbReference>
<dbReference type="FunFam" id="3.30.450.20:FF:000007">
    <property type="entry name" value="Nuclear receptor coactivator"/>
    <property type="match status" value="1"/>
</dbReference>
<keyword evidence="6" id="KW-1133">Transmembrane helix</keyword>
<evidence type="ECO:0000259" key="7">
    <source>
        <dbReference type="PROSITE" id="PS50112"/>
    </source>
</evidence>
<feature type="domain" description="PAS" evidence="7">
    <location>
        <begin position="38"/>
        <end position="100"/>
    </location>
</feature>
<evidence type="ECO:0000256" key="1">
    <source>
        <dbReference type="ARBA" id="ARBA00022737"/>
    </source>
</evidence>
<dbReference type="Pfam" id="PF00989">
    <property type="entry name" value="PAS"/>
    <property type="match status" value="1"/>
</dbReference>
<evidence type="ECO:0000256" key="5">
    <source>
        <dbReference type="SAM" id="MobiDB-lite"/>
    </source>
</evidence>
<gene>
    <name evidence="8" type="ORF">GSONMT00067538001</name>
</gene>
<keyword evidence="1" id="KW-0677">Repeat</keyword>
<dbReference type="InterPro" id="IPR013767">
    <property type="entry name" value="PAS_fold"/>
</dbReference>
<dbReference type="GO" id="GO:0005634">
    <property type="term" value="C:nucleus"/>
    <property type="evidence" value="ECO:0007669"/>
    <property type="project" value="InterPro"/>
</dbReference>
<dbReference type="Pfam" id="PF16279">
    <property type="entry name" value="DUF4927"/>
    <property type="match status" value="1"/>
</dbReference>
<dbReference type="Gene3D" id="6.10.140.20">
    <property type="entry name" value="Nuclear receptor coactivator, Ncoa-type, interlocking domain"/>
    <property type="match status" value="1"/>
</dbReference>
<dbReference type="InterPro" id="IPR032565">
    <property type="entry name" value="NCOA2/3_DUF4927"/>
</dbReference>
<feature type="transmembrane region" description="Helical" evidence="6">
    <location>
        <begin position="12"/>
        <end position="33"/>
    </location>
</feature>
<feature type="compositionally biased region" description="Basic and acidic residues" evidence="5">
    <location>
        <begin position="426"/>
        <end position="444"/>
    </location>
</feature>
<evidence type="ECO:0000256" key="3">
    <source>
        <dbReference type="ARBA" id="ARBA00023163"/>
    </source>
</evidence>
<evidence type="ECO:0000313" key="9">
    <source>
        <dbReference type="Proteomes" id="UP000193380"/>
    </source>
</evidence>
<proteinExistence type="predicted"/>
<dbReference type="InterPro" id="IPR000014">
    <property type="entry name" value="PAS"/>
</dbReference>
<keyword evidence="2" id="KW-0805">Transcription regulation</keyword>
<feature type="region of interest" description="Disordered" evidence="5">
    <location>
        <begin position="464"/>
        <end position="493"/>
    </location>
</feature>
<dbReference type="InterPro" id="IPR035965">
    <property type="entry name" value="PAS-like_dom_sf"/>
</dbReference>
<evidence type="ECO:0000256" key="6">
    <source>
        <dbReference type="SAM" id="Phobius"/>
    </source>
</evidence>
<dbReference type="SMART" id="SM00091">
    <property type="entry name" value="PAS"/>
    <property type="match status" value="1"/>
</dbReference>
<dbReference type="Pfam" id="PF08815">
    <property type="entry name" value="Nuc_rec_co-act"/>
    <property type="match status" value="1"/>
</dbReference>
<dbReference type="STRING" id="8022.A0A060W6B9"/>
<dbReference type="FunFam" id="3.30.450.20:FF:000008">
    <property type="entry name" value="Nuclear receptor coactivator"/>
    <property type="match status" value="1"/>
</dbReference>
<organism evidence="8 9">
    <name type="scientific">Oncorhynchus mykiss</name>
    <name type="common">Rainbow trout</name>
    <name type="synonym">Salmo gairdneri</name>
    <dbReference type="NCBI Taxonomy" id="8022"/>
    <lineage>
        <taxon>Eukaryota</taxon>
        <taxon>Metazoa</taxon>
        <taxon>Chordata</taxon>
        <taxon>Craniata</taxon>
        <taxon>Vertebrata</taxon>
        <taxon>Euteleostomi</taxon>
        <taxon>Actinopterygii</taxon>
        <taxon>Neopterygii</taxon>
        <taxon>Teleostei</taxon>
        <taxon>Protacanthopterygii</taxon>
        <taxon>Salmoniformes</taxon>
        <taxon>Salmonidae</taxon>
        <taxon>Salmoninae</taxon>
        <taxon>Oncorhynchus</taxon>
    </lineage>
</organism>
<dbReference type="InterPro" id="IPR014935">
    <property type="entry name" value="SRC/p160_LXXLL"/>
</dbReference>
<dbReference type="AlphaFoldDB" id="A0A060W6B9"/>
<dbReference type="GO" id="GO:0016922">
    <property type="term" value="F:nuclear receptor binding"/>
    <property type="evidence" value="ECO:0007669"/>
    <property type="project" value="InterPro"/>
</dbReference>
<sequence>MLVCILQGNKKNTFPSCVECFIFLLITLCLYSWCLPPQALDGFFFVVNMEGNIVFVSENVTQYLLYNQEELMNTSVYSVLHVGDHAEFIKNLLPKSLVNSRAPRSSENPNRNSHTFNCRMLVNPHGPEEGGVQEPKDQEVQQKYETMQCFAVSEPKSIKEEGEDFQSCLICVARRVPVKERPMLPTYESFTTRQDLQGKITSLDTSLLRASMKPGWEDLVRRCIQRFHLQNDGEMSFAKKHQQEVLRQGHAFSPLYRFSLSDGTIVSAQTKSKLARSPATNEPQLYMSLHILQREQTICGMNPDMSGQGQGMGKQPMNTMSSLTPPSVVGPSSGLGVQGQDTMVSSNTNMATMGGLQGGRVGNSYTGNSSLNALQALSECHRVSQAQSSGSPDRKPSNLLQMQSHPGSGGASSRNNSRQLANRSSTSEREMEMFGEREDGEQRELLNSKGHTKLLQLLTNKSEHMEPCSPHGGGDPNCKDPGMGPGGHNNHSSSLKEKHKILHRLLQNSTSPVELAKLTAEATGKDLGQDQGGPDSMAASVAEMATKQEPISPKKKDNALLRYLLDKDDNTMQEKGIKMEPGTEMKLANVKTEKHDPGYNMADQSSELEDILDDLQCSQQQQLFSGQHHQQQSRPVSLPANVDKQSIINDILQMTENNSSPTGTNTQQKAFPGMGPGHFNGPRMGQPGRVPPVRSMSLDQSNMSGNGSPRPFPLPRNSSPYSVMQQQAMMGNHGMLQSQANMGNAGELSCMPRAGMQQGWGPQGPMGQALQQRMGPDGRMVPNVSAGVPMRPSNQQPGPRQMVSMQMTGNEMEMAGPPYPGQQAPPNQTAPWPDRMISVDRGLYDNQNRQVYGNLQEEALCPPSRPGEGPLDGEALLSQLYSVLKDFDGLEEIDRALGIPTLVSPLISISHCNLPRPQSSSPIFSIATSKW</sequence>
<dbReference type="PaxDb" id="8022-A0A060W6B9"/>
<dbReference type="InterPro" id="IPR014920">
    <property type="entry name" value="Nuc_rcpt_coact_Ncoa-typ"/>
</dbReference>
<dbReference type="PROSITE" id="PS50112">
    <property type="entry name" value="PAS"/>
    <property type="match status" value="1"/>
</dbReference>
<keyword evidence="6" id="KW-0472">Membrane</keyword>
<protein>
    <recommendedName>
        <fullName evidence="7">PAS domain-containing protein</fullName>
    </recommendedName>
</protein>
<evidence type="ECO:0000256" key="4">
    <source>
        <dbReference type="ARBA" id="ARBA00023242"/>
    </source>
</evidence>
<dbReference type="CDD" id="cd00130">
    <property type="entry name" value="PAS"/>
    <property type="match status" value="1"/>
</dbReference>